<dbReference type="InterPro" id="IPR000182">
    <property type="entry name" value="GNAT_dom"/>
</dbReference>
<comment type="caution">
    <text evidence="2">The sequence shown here is derived from an EMBL/GenBank/DDBJ whole genome shotgun (WGS) entry which is preliminary data.</text>
</comment>
<protein>
    <submittedName>
        <fullName evidence="2">GNAT family N-acetyltransferase</fullName>
        <ecNumber evidence="2">2.3.1.-</ecNumber>
    </submittedName>
</protein>
<organism evidence="2 3">
    <name type="scientific">Paracerasibacillus soli</name>
    <dbReference type="NCBI Taxonomy" id="480284"/>
    <lineage>
        <taxon>Bacteria</taxon>
        <taxon>Bacillati</taxon>
        <taxon>Bacillota</taxon>
        <taxon>Bacilli</taxon>
        <taxon>Bacillales</taxon>
        <taxon>Bacillaceae</taxon>
        <taxon>Paracerasibacillus</taxon>
    </lineage>
</organism>
<dbReference type="PANTHER" id="PTHR13355:SF11">
    <property type="entry name" value="GLUCOSAMINE 6-PHOSPHATE N-ACETYLTRANSFERASE"/>
    <property type="match status" value="1"/>
</dbReference>
<dbReference type="Proteomes" id="UP001275315">
    <property type="component" value="Unassembled WGS sequence"/>
</dbReference>
<dbReference type="PANTHER" id="PTHR13355">
    <property type="entry name" value="GLUCOSAMINE 6-PHOSPHATE N-ACETYLTRANSFERASE"/>
    <property type="match status" value="1"/>
</dbReference>
<keyword evidence="3" id="KW-1185">Reference proteome</keyword>
<dbReference type="Pfam" id="PF13673">
    <property type="entry name" value="Acetyltransf_10"/>
    <property type="match status" value="1"/>
</dbReference>
<sequence length="142" mass="16459">MIIKIARTEQEKNDAFHVRMTVFVEEQHVPKDIELDTFDQTAIHFIGYENKNPIAASRLRFVDHYGKLERICVLQTKRGKSFGKQMIQKMEEEIMKQGVTLAKLNAQVHAISFYEQLGYQVISEEFMDAGIPHVTMTKTINN</sequence>
<gene>
    <name evidence="2" type="ORF">RWD45_03980</name>
</gene>
<dbReference type="RefSeq" id="WP_320378700.1">
    <property type="nucleotide sequence ID" value="NZ_JAWDIQ010000001.1"/>
</dbReference>
<dbReference type="Gene3D" id="3.40.630.30">
    <property type="match status" value="1"/>
</dbReference>
<dbReference type="EC" id="2.3.1.-" evidence="2"/>
<accession>A0ABU5CQ23</accession>
<dbReference type="GO" id="GO:0016746">
    <property type="term" value="F:acyltransferase activity"/>
    <property type="evidence" value="ECO:0007669"/>
    <property type="project" value="UniProtKB-KW"/>
</dbReference>
<reference evidence="2 3" key="1">
    <citation type="submission" date="2023-10" db="EMBL/GenBank/DDBJ databases">
        <title>Virgibacillus soli CC-YMP-6 genome.</title>
        <authorList>
            <person name="Miliotis G."/>
            <person name="Sengupta P."/>
            <person name="Hameed A."/>
            <person name="Chuvochina M."/>
            <person name="Mcdonagh F."/>
            <person name="Simpson A.C."/>
            <person name="Singh N.K."/>
            <person name="Rekha P.D."/>
            <person name="Raman K."/>
            <person name="Hugenholtz P."/>
            <person name="Venkateswaran K."/>
        </authorList>
    </citation>
    <scope>NUCLEOTIDE SEQUENCE [LARGE SCALE GENOMIC DNA]</scope>
    <source>
        <strain evidence="2 3">CC-YMP-6</strain>
    </source>
</reference>
<dbReference type="PROSITE" id="PS51186">
    <property type="entry name" value="GNAT"/>
    <property type="match status" value="1"/>
</dbReference>
<dbReference type="InterPro" id="IPR016181">
    <property type="entry name" value="Acyl_CoA_acyltransferase"/>
</dbReference>
<feature type="domain" description="N-acetyltransferase" evidence="1">
    <location>
        <begin position="1"/>
        <end position="141"/>
    </location>
</feature>
<dbReference type="SUPFAM" id="SSF55729">
    <property type="entry name" value="Acyl-CoA N-acyltransferases (Nat)"/>
    <property type="match status" value="1"/>
</dbReference>
<dbReference type="CDD" id="cd04301">
    <property type="entry name" value="NAT_SF"/>
    <property type="match status" value="1"/>
</dbReference>
<proteinExistence type="predicted"/>
<evidence type="ECO:0000313" key="2">
    <source>
        <dbReference type="EMBL" id="MDY0407924.1"/>
    </source>
</evidence>
<keyword evidence="2" id="KW-0808">Transferase</keyword>
<dbReference type="EMBL" id="JAWDIQ010000001">
    <property type="protein sequence ID" value="MDY0407924.1"/>
    <property type="molecule type" value="Genomic_DNA"/>
</dbReference>
<evidence type="ECO:0000259" key="1">
    <source>
        <dbReference type="PROSITE" id="PS51186"/>
    </source>
</evidence>
<name>A0ABU5CQ23_9BACI</name>
<keyword evidence="2" id="KW-0012">Acyltransferase</keyword>
<evidence type="ECO:0000313" key="3">
    <source>
        <dbReference type="Proteomes" id="UP001275315"/>
    </source>
</evidence>
<dbReference type="InterPro" id="IPR039143">
    <property type="entry name" value="GNPNAT1-like"/>
</dbReference>